<gene>
    <name evidence="2" type="ORF">ACFSW8_13380</name>
</gene>
<dbReference type="InterPro" id="IPR050659">
    <property type="entry name" value="Peptidase_M24B"/>
</dbReference>
<sequence length="376" mass="41645">MPNSAYLLYSITEVEPNGYYFSQFKSMDPICMFGTFDAPIALIHRMEVERAKQEGRFSKVLDLKLYQERAEKELGAPTLSNAIFLAAKDCGFTNFTIPHDFPAQLFSDLTQLGIKLEIAKAPLFPQRAIKSPQEIEQCRTGAAISEAGFARVKQILQQSSISADDSLIYEGQTLTCEFLRKEIRVACTMAGGGQNSPIAASGPQAADCHCIGFGPVKAHEMIVVDIFPRDDASYMYGDLSRTFVKGTPSDKMRDIYDTVYQAHQAALACFGPGKPLGAVDKAARAVLEQRGYPTRLREDGLWEGCYCGIGHGVGLEVHEFPFIRETDETMEVGQVITIEPGLYIPEVGGCRIEDTIVITKEGYEFINTPNYDWIIE</sequence>
<evidence type="ECO:0000259" key="1">
    <source>
        <dbReference type="Pfam" id="PF00557"/>
    </source>
</evidence>
<dbReference type="RefSeq" id="WP_377178481.1">
    <property type="nucleotide sequence ID" value="NZ_JBHUJB010000056.1"/>
</dbReference>
<organism evidence="2 3">
    <name type="scientific">Rubritalea tangerina</name>
    <dbReference type="NCBI Taxonomy" id="430798"/>
    <lineage>
        <taxon>Bacteria</taxon>
        <taxon>Pseudomonadati</taxon>
        <taxon>Verrucomicrobiota</taxon>
        <taxon>Verrucomicrobiia</taxon>
        <taxon>Verrucomicrobiales</taxon>
        <taxon>Rubritaleaceae</taxon>
        <taxon>Rubritalea</taxon>
    </lineage>
</organism>
<dbReference type="PANTHER" id="PTHR46112">
    <property type="entry name" value="AMINOPEPTIDASE"/>
    <property type="match status" value="1"/>
</dbReference>
<dbReference type="InterPro" id="IPR000994">
    <property type="entry name" value="Pept_M24"/>
</dbReference>
<reference evidence="3" key="1">
    <citation type="journal article" date="2019" name="Int. J. Syst. Evol. Microbiol.">
        <title>The Global Catalogue of Microorganisms (GCM) 10K type strain sequencing project: providing services to taxonomists for standard genome sequencing and annotation.</title>
        <authorList>
            <consortium name="The Broad Institute Genomics Platform"/>
            <consortium name="The Broad Institute Genome Sequencing Center for Infectious Disease"/>
            <person name="Wu L."/>
            <person name="Ma J."/>
        </authorList>
    </citation>
    <scope>NUCLEOTIDE SEQUENCE [LARGE SCALE GENOMIC DNA]</scope>
    <source>
        <strain evidence="3">CCUG 57942</strain>
    </source>
</reference>
<feature type="domain" description="Peptidase M24" evidence="1">
    <location>
        <begin position="137"/>
        <end position="360"/>
    </location>
</feature>
<protein>
    <submittedName>
        <fullName evidence="2">M24 family metallopeptidase</fullName>
    </submittedName>
</protein>
<evidence type="ECO:0000313" key="3">
    <source>
        <dbReference type="Proteomes" id="UP001597389"/>
    </source>
</evidence>
<comment type="caution">
    <text evidence="2">The sequence shown here is derived from an EMBL/GenBank/DDBJ whole genome shotgun (WGS) entry which is preliminary data.</text>
</comment>
<keyword evidence="3" id="KW-1185">Reference proteome</keyword>
<evidence type="ECO:0000313" key="2">
    <source>
        <dbReference type="EMBL" id="MFD2159894.1"/>
    </source>
</evidence>
<name>A0ABW4ZDD4_9BACT</name>
<accession>A0ABW4ZDD4</accession>
<dbReference type="PANTHER" id="PTHR46112:SF2">
    <property type="entry name" value="XAA-PRO AMINOPEPTIDASE P-RELATED"/>
    <property type="match status" value="1"/>
</dbReference>
<dbReference type="InterPro" id="IPR036005">
    <property type="entry name" value="Creatinase/aminopeptidase-like"/>
</dbReference>
<proteinExistence type="predicted"/>
<dbReference type="Pfam" id="PF00557">
    <property type="entry name" value="Peptidase_M24"/>
    <property type="match status" value="1"/>
</dbReference>
<dbReference type="Gene3D" id="3.90.230.10">
    <property type="entry name" value="Creatinase/methionine aminopeptidase superfamily"/>
    <property type="match status" value="1"/>
</dbReference>
<dbReference type="EMBL" id="JBHUJB010000056">
    <property type="protein sequence ID" value="MFD2159894.1"/>
    <property type="molecule type" value="Genomic_DNA"/>
</dbReference>
<dbReference type="SUPFAM" id="SSF55920">
    <property type="entry name" value="Creatinase/aminopeptidase"/>
    <property type="match status" value="1"/>
</dbReference>
<dbReference type="Proteomes" id="UP001597389">
    <property type="component" value="Unassembled WGS sequence"/>
</dbReference>